<dbReference type="RefSeq" id="XP_050501051.1">
    <property type="nucleotide sequence ID" value="XM_050645094.1"/>
</dbReference>
<dbReference type="SMART" id="SM00248">
    <property type="entry name" value="ANK"/>
    <property type="match status" value="21"/>
</dbReference>
<dbReference type="SUPFAM" id="SSF48403">
    <property type="entry name" value="Ankyrin repeat"/>
    <property type="match status" value="3"/>
</dbReference>
<evidence type="ECO:0000256" key="3">
    <source>
        <dbReference type="PROSITE-ProRule" id="PRU00023"/>
    </source>
</evidence>
<keyword evidence="2 3" id="KW-0040">ANK repeat</keyword>
<dbReference type="Pfam" id="PF05729">
    <property type="entry name" value="NACHT"/>
    <property type="match status" value="1"/>
</dbReference>
<dbReference type="Proteomes" id="UP001652700">
    <property type="component" value="Unplaced"/>
</dbReference>
<feature type="repeat" description="ANK" evidence="3">
    <location>
        <begin position="1336"/>
        <end position="1368"/>
    </location>
</feature>
<feature type="repeat" description="ANK" evidence="3">
    <location>
        <begin position="1536"/>
        <end position="1568"/>
    </location>
</feature>
<dbReference type="PANTHER" id="PTHR24198">
    <property type="entry name" value="ANKYRIN REPEAT AND PROTEIN KINASE DOMAIN-CONTAINING PROTEIN"/>
    <property type="match status" value="1"/>
</dbReference>
<protein>
    <recommendedName>
        <fullName evidence="4">NACHT domain-containing protein</fullName>
    </recommendedName>
</protein>
<evidence type="ECO:0000259" key="4">
    <source>
        <dbReference type="PROSITE" id="PS50837"/>
    </source>
</evidence>
<reference evidence="5" key="1">
    <citation type="submission" date="2025-05" db="UniProtKB">
        <authorList>
            <consortium name="EnsemblMetazoa"/>
        </authorList>
    </citation>
    <scope>IDENTIFICATION</scope>
</reference>
<dbReference type="PANTHER" id="PTHR24198:SF165">
    <property type="entry name" value="ANKYRIN REPEAT-CONTAINING PROTEIN-RELATED"/>
    <property type="match status" value="1"/>
</dbReference>
<evidence type="ECO:0000313" key="5">
    <source>
        <dbReference type="EnsemblMetazoa" id="XP_050501051.1"/>
    </source>
</evidence>
<feature type="repeat" description="ANK" evidence="3">
    <location>
        <begin position="1604"/>
        <end position="1626"/>
    </location>
</feature>
<dbReference type="SUPFAM" id="SSF52540">
    <property type="entry name" value="P-loop containing nucleoside triphosphate hydrolases"/>
    <property type="match status" value="1"/>
</dbReference>
<dbReference type="Gene3D" id="3.40.50.300">
    <property type="entry name" value="P-loop containing nucleotide triphosphate hydrolases"/>
    <property type="match status" value="1"/>
</dbReference>
<dbReference type="Pfam" id="PF12796">
    <property type="entry name" value="Ank_2"/>
    <property type="match status" value="7"/>
</dbReference>
<feature type="repeat" description="ANK" evidence="3">
    <location>
        <begin position="1636"/>
        <end position="1668"/>
    </location>
</feature>
<dbReference type="InterPro" id="IPR036770">
    <property type="entry name" value="Ankyrin_rpt-contain_sf"/>
</dbReference>
<dbReference type="InterPro" id="IPR027417">
    <property type="entry name" value="P-loop_NTPase"/>
</dbReference>
<evidence type="ECO:0000256" key="1">
    <source>
        <dbReference type="ARBA" id="ARBA00022737"/>
    </source>
</evidence>
<organism evidence="5 6">
    <name type="scientific">Diabrotica virgifera virgifera</name>
    <name type="common">western corn rootworm</name>
    <dbReference type="NCBI Taxonomy" id="50390"/>
    <lineage>
        <taxon>Eukaryota</taxon>
        <taxon>Metazoa</taxon>
        <taxon>Ecdysozoa</taxon>
        <taxon>Arthropoda</taxon>
        <taxon>Hexapoda</taxon>
        <taxon>Insecta</taxon>
        <taxon>Pterygota</taxon>
        <taxon>Neoptera</taxon>
        <taxon>Endopterygota</taxon>
        <taxon>Coleoptera</taxon>
        <taxon>Polyphaga</taxon>
        <taxon>Cucujiformia</taxon>
        <taxon>Chrysomeloidea</taxon>
        <taxon>Chrysomelidae</taxon>
        <taxon>Galerucinae</taxon>
        <taxon>Diabroticina</taxon>
        <taxon>Diabroticites</taxon>
        <taxon>Diabrotica</taxon>
    </lineage>
</organism>
<evidence type="ECO:0000256" key="2">
    <source>
        <dbReference type="ARBA" id="ARBA00023043"/>
    </source>
</evidence>
<dbReference type="Gene3D" id="1.25.40.20">
    <property type="entry name" value="Ankyrin repeat-containing domain"/>
    <property type="match status" value="4"/>
</dbReference>
<feature type="domain" description="NACHT" evidence="4">
    <location>
        <begin position="488"/>
        <end position="605"/>
    </location>
</feature>
<accession>A0ABM5JSY2</accession>
<name>A0ABM5JSY2_DIAVI</name>
<evidence type="ECO:0000313" key="6">
    <source>
        <dbReference type="Proteomes" id="UP001652700"/>
    </source>
</evidence>
<proteinExistence type="predicted"/>
<sequence length="1711" mass="198328">MAPDFRKKAVSAVGGSDYEVMLLTLFAAGGLHEYRDHNWRLSNENTKAGKFEDLIFETEFGDILLQAKHKENGTLNDNDFLSVHSSNPFSLAKYILSFKQDIKDFKNESLILCTNSQLNKKTELFDNGSSEEYQIISKICIDVQMYKLRHETLIETLLNAVTEYKNKLKEGQEFKDVVVDKGDIEFFVKKFVCIVLPDGTIENSIRCRLDSFEKQYNISTSYKYVTDQIKNWYSEKPSKACYMTNDYFKSILYSECSKKYIESFLSETIEFESTYKFSEFNLVLGEAINLKIIKIFHSLGLTYSTPGMLKENLYNKILFFRVNSCLKLVQEFINCFYINKYKYLIVLFDDAKSSDVLEFCGKVKLEMSKLKHGNSKTIIYVLNKQSLIKDNSFHTFCEPLSLNDFTYNTKNYFLQKKIIFQGLPTNLNTFVDFVDEKLLSDLYSVEEYNIGEPLKKLGEISNYYIKRTLNTMYSSINEDELLEKCEEKFLVISDQPGSGKSTLLVEMANNLKTLNPQHWILPLNLKTTVRYLNQKEYISLFEALDTLEQYCKNEFERRLLRHLPKVIIVDGIDEISEKDRKALIFFLNKVSLLDEDVVKILVTTRNYTFILEEFATINDLLILTLQEFSEKDQIEFFEKYFYFKQKFDKVDIPKFIKTLPDVLLHFLSIPLYTEMVADIVFDKICEGTTSFKSLEFKHNNTYELFELFLQRKRDVFVRTKSNSNNDSVLCIILDDCFRRYLEDLEIHAIKTNFNDTKFLKLLNVDVNQYIEKTVLHVGILEHTQNNIIFVHKAFEEFFVARYIWKQLKNNENNEELFLFIYQEIFLRIEKQNICHFIDCILEQEQDTQKNDQISQNFGNILENLWISSREQNKNIMNLASQGSVNILKLLLENCKTVPDFINNRGKHGETAVLLAGHHLPTIEYLVKKGADISAKDNNGFTILHYATTQFSSFEDFESQLSALSSSLHYRQMMIHIQSVRTNLYMYKELDTYIKRLGSQHQKSLILRREENNFNKIADYCQSKGIDFNKATNIGTSILHYVAYCGRYKEFKYLITEEASIFHKDSYKNNTVHYAVLGGNVSILHFLYKKNINLNEKNSNGVAPIHFIPIGNSIDVANFFISIKDKVKIDTEDFFGRNLLFYINSATSLELVQLLINCGIDVNQRSSDLRYNILHMAAYTGALEIVKYLMNAYPNLYCADKIGQFPEHYAAEGDSVNVLKYFLKAKSDITTLIDLRGQSVLHLAAVGDSLNAVKYLVEVLGMNPDLTDFALRTAVHCAAAADSRKVIEYFITRNVNLNLRDDIGATVLHYAAGSNSRAVFEYLYHQENLDKSAVDYNGNHCLHYSVKSNTLKILSFLLESGVNYKVVDYQDNNILHTASSCNALETTQYIFDNYPDLYVQNKSDKLPLHYAVEVDALNIVKYYIKKGKNHAILLKNKVNILHLASSKNAINVFMFLIEDLNMDPKIGNQDGKFCIHYAAENDAFEIIRYLELRGFKFTDTDLNGCNVLHHAASGNAIKSLEYFTNEKYMPLLTPDKGGKLPLHYACRNNNLNVVKYWLQSGLPIDISDYRKNNVLHWCAIGNALETLRFLIKQCHFDKLQYKDINGKMPLHLAVEYDSVEVLDFILNYDIFTVIDQDGNTLLHIAAQYDSIKVIKYLLNEQGIYNYLNNNLSYLFNLHQKTPIDIAIMNKSQKIMEYFNINQTEKRKYCAVM</sequence>
<feature type="repeat" description="ANK" evidence="3">
    <location>
        <begin position="1269"/>
        <end position="1301"/>
    </location>
</feature>
<dbReference type="EnsemblMetazoa" id="XM_050645094.1">
    <property type="protein sequence ID" value="XP_050501051.1"/>
    <property type="gene ID" value="LOC114342792"/>
</dbReference>
<dbReference type="InterPro" id="IPR007111">
    <property type="entry name" value="NACHT_NTPase"/>
</dbReference>
<dbReference type="PROSITE" id="PS50088">
    <property type="entry name" value="ANK_REPEAT"/>
    <property type="match status" value="5"/>
</dbReference>
<dbReference type="PROSITE" id="PS50297">
    <property type="entry name" value="ANK_REP_REGION"/>
    <property type="match status" value="4"/>
</dbReference>
<keyword evidence="6" id="KW-1185">Reference proteome</keyword>
<keyword evidence="1" id="KW-0677">Repeat</keyword>
<dbReference type="GeneID" id="114342792"/>
<dbReference type="PROSITE" id="PS50837">
    <property type="entry name" value="NACHT"/>
    <property type="match status" value="1"/>
</dbReference>
<dbReference type="Pfam" id="PF13637">
    <property type="entry name" value="Ank_4"/>
    <property type="match status" value="1"/>
</dbReference>
<dbReference type="InterPro" id="IPR002110">
    <property type="entry name" value="Ankyrin_rpt"/>
</dbReference>